<sequence>MQLRLTGFKFSAILFIVALFVAGCNKKTENKSYRVSVGVKTLQSRNILLSNSMSGRIVGYMTAEVRPQVEGIILKRLFEEGDNVKAGQVLYQIDDSSYQASYDQSLAQLRSAIALKKSNELKLNRLKTLVSKKFISKQDVDDAEAAFLQNNAMVELCRASLEKAQISLSKTKIKAPIDGIIGISSVTQGALVTTDQTTPLVTIRALDPIYADFSQSAVQLLKLKRQQCELHLHDDPEPVTVQIKLEDGSSYAYSGQLELRGVSVNENTDTVKLRAIFPNPQHLLLPGMFVEATLPYGLKKNAILAPEPGINRDVNGHATAWIVNKRNKVERRDVTTDQIIGNEWLISSGLTQGDRLIVEGTEKVKAGMIVKAVEVSSGNIATKPGDN</sequence>
<dbReference type="AlphaFoldDB" id="A0A2M9WI60"/>
<dbReference type="PROSITE" id="PS51257">
    <property type="entry name" value="PROKAR_LIPOPROTEIN"/>
    <property type="match status" value="1"/>
</dbReference>
<evidence type="ECO:0000256" key="2">
    <source>
        <dbReference type="ARBA" id="ARBA00009477"/>
    </source>
</evidence>
<dbReference type="SUPFAM" id="SSF111369">
    <property type="entry name" value="HlyD-like secretion proteins"/>
    <property type="match status" value="1"/>
</dbReference>
<dbReference type="PANTHER" id="PTHR30158:SF3">
    <property type="entry name" value="MULTIDRUG EFFLUX PUMP SUBUNIT ACRA-RELATED"/>
    <property type="match status" value="1"/>
</dbReference>
<organism evidence="7 8">
    <name type="scientific">Pantoea rodasii</name>
    <dbReference type="NCBI Taxonomy" id="1076549"/>
    <lineage>
        <taxon>Bacteria</taxon>
        <taxon>Pseudomonadati</taxon>
        <taxon>Pseudomonadota</taxon>
        <taxon>Gammaproteobacteria</taxon>
        <taxon>Enterobacterales</taxon>
        <taxon>Erwiniaceae</taxon>
        <taxon>Pantoea</taxon>
    </lineage>
</organism>
<evidence type="ECO:0000259" key="6">
    <source>
        <dbReference type="Pfam" id="PF25967"/>
    </source>
</evidence>
<evidence type="ECO:0000259" key="4">
    <source>
        <dbReference type="Pfam" id="PF25917"/>
    </source>
</evidence>
<evidence type="ECO:0000256" key="1">
    <source>
        <dbReference type="ARBA" id="ARBA00004519"/>
    </source>
</evidence>
<dbReference type="Gene3D" id="2.40.420.20">
    <property type="match status" value="1"/>
</dbReference>
<dbReference type="NCBIfam" id="TIGR01730">
    <property type="entry name" value="RND_mfp"/>
    <property type="match status" value="1"/>
</dbReference>
<dbReference type="Pfam" id="PF25917">
    <property type="entry name" value="BSH_RND"/>
    <property type="match status" value="1"/>
</dbReference>
<dbReference type="GO" id="GO:0022857">
    <property type="term" value="F:transmembrane transporter activity"/>
    <property type="evidence" value="ECO:0007669"/>
    <property type="project" value="InterPro"/>
</dbReference>
<comment type="similarity">
    <text evidence="2">Belongs to the membrane fusion protein (MFP) (TC 8.A.1) family.</text>
</comment>
<dbReference type="InterPro" id="IPR006143">
    <property type="entry name" value="RND_pump_MFP"/>
</dbReference>
<dbReference type="Pfam" id="PF25967">
    <property type="entry name" value="RND-MFP_C"/>
    <property type="match status" value="1"/>
</dbReference>
<comment type="caution">
    <text evidence="7">The sequence shown here is derived from an EMBL/GenBank/DDBJ whole genome shotgun (WGS) entry which is preliminary data.</text>
</comment>
<dbReference type="Gene3D" id="2.40.50.100">
    <property type="match status" value="1"/>
</dbReference>
<gene>
    <name evidence="7" type="ORF">PRCB_02475</name>
</gene>
<dbReference type="Proteomes" id="UP000232062">
    <property type="component" value="Unassembled WGS sequence"/>
</dbReference>
<feature type="domain" description="Multidrug resistance protein MdtA-like barrel-sandwich hybrid" evidence="4">
    <location>
        <begin position="62"/>
        <end position="203"/>
    </location>
</feature>
<feature type="domain" description="Multidrug resistance protein MdtA-like beta-barrel" evidence="5">
    <location>
        <begin position="208"/>
        <end position="294"/>
    </location>
</feature>
<proteinExistence type="inferred from homology"/>
<dbReference type="FunFam" id="2.40.420.20:FF:000001">
    <property type="entry name" value="Efflux RND transporter periplasmic adaptor subunit"/>
    <property type="match status" value="1"/>
</dbReference>
<dbReference type="OrthoDB" id="9800613at2"/>
<evidence type="ECO:0000259" key="3">
    <source>
        <dbReference type="Pfam" id="PF25876"/>
    </source>
</evidence>
<dbReference type="GO" id="GO:0005886">
    <property type="term" value="C:plasma membrane"/>
    <property type="evidence" value="ECO:0007669"/>
    <property type="project" value="UniProtKB-SubCell"/>
</dbReference>
<evidence type="ECO:0000259" key="5">
    <source>
        <dbReference type="Pfam" id="PF25944"/>
    </source>
</evidence>
<dbReference type="GO" id="GO:0046677">
    <property type="term" value="P:response to antibiotic"/>
    <property type="evidence" value="ECO:0007669"/>
    <property type="project" value="TreeGrafter"/>
</dbReference>
<name>A0A2M9WI60_9GAMM</name>
<dbReference type="InterPro" id="IPR058624">
    <property type="entry name" value="MdtA-like_HH"/>
</dbReference>
<dbReference type="GO" id="GO:0015721">
    <property type="term" value="P:bile acid and bile salt transport"/>
    <property type="evidence" value="ECO:0007669"/>
    <property type="project" value="TreeGrafter"/>
</dbReference>
<dbReference type="Gene3D" id="2.40.30.170">
    <property type="match status" value="1"/>
</dbReference>
<evidence type="ECO:0000313" key="8">
    <source>
        <dbReference type="Proteomes" id="UP000232062"/>
    </source>
</evidence>
<dbReference type="RefSeq" id="WP_100700177.1">
    <property type="nucleotide sequence ID" value="NZ_PIQI01000007.1"/>
</dbReference>
<dbReference type="InterPro" id="IPR058625">
    <property type="entry name" value="MdtA-like_BSH"/>
</dbReference>
<reference evidence="7 8" key="1">
    <citation type="submission" date="2017-11" db="EMBL/GenBank/DDBJ databases">
        <title>The genome sequence of Pantoea rodasii DSM 26611.</title>
        <authorList>
            <person name="Gao J."/>
            <person name="Mao X."/>
            <person name="Sun J."/>
        </authorList>
    </citation>
    <scope>NUCLEOTIDE SEQUENCE [LARGE SCALE GENOMIC DNA]</scope>
    <source>
        <strain evidence="7 8">DSM 26611</strain>
    </source>
</reference>
<dbReference type="PANTHER" id="PTHR30158">
    <property type="entry name" value="ACRA/E-RELATED COMPONENT OF DRUG EFFLUX TRANSPORTER"/>
    <property type="match status" value="1"/>
</dbReference>
<dbReference type="Pfam" id="PF25944">
    <property type="entry name" value="Beta-barrel_RND"/>
    <property type="match status" value="1"/>
</dbReference>
<keyword evidence="8" id="KW-1185">Reference proteome</keyword>
<dbReference type="Pfam" id="PF25876">
    <property type="entry name" value="HH_MFP_RND"/>
    <property type="match status" value="1"/>
</dbReference>
<dbReference type="InterPro" id="IPR058627">
    <property type="entry name" value="MdtA-like_C"/>
</dbReference>
<comment type="subcellular location">
    <subcellularLocation>
        <location evidence="1">Cell inner membrane</location>
        <topology evidence="1">Lipid-anchor</topology>
    </subcellularLocation>
</comment>
<evidence type="ECO:0000313" key="7">
    <source>
        <dbReference type="EMBL" id="PJZ07148.1"/>
    </source>
</evidence>
<accession>A0A2M9WI60</accession>
<dbReference type="InterPro" id="IPR058626">
    <property type="entry name" value="MdtA-like_b-barrel"/>
</dbReference>
<feature type="domain" description="Multidrug resistance protein MdtA-like alpha-helical hairpin" evidence="3">
    <location>
        <begin position="103"/>
        <end position="169"/>
    </location>
</feature>
<dbReference type="EMBL" id="PIQI01000007">
    <property type="protein sequence ID" value="PJZ07148.1"/>
    <property type="molecule type" value="Genomic_DNA"/>
</dbReference>
<protein>
    <submittedName>
        <fullName evidence="7">Efflux transporter periplasmic adaptor subunit</fullName>
    </submittedName>
</protein>
<feature type="domain" description="Multidrug resistance protein MdtA-like C-terminal permuted SH3" evidence="6">
    <location>
        <begin position="301"/>
        <end position="362"/>
    </location>
</feature>
<dbReference type="Gene3D" id="1.10.287.470">
    <property type="entry name" value="Helix hairpin bin"/>
    <property type="match status" value="1"/>
</dbReference>